<dbReference type="RefSeq" id="WP_154429234.1">
    <property type="nucleotide sequence ID" value="NZ_VUNI01000005.1"/>
</dbReference>
<dbReference type="SUPFAM" id="SSF52540">
    <property type="entry name" value="P-loop containing nucleoside triphosphate hydrolases"/>
    <property type="match status" value="1"/>
</dbReference>
<dbReference type="Proteomes" id="UP000474024">
    <property type="component" value="Unassembled WGS sequence"/>
</dbReference>
<dbReference type="PANTHER" id="PTHR10285">
    <property type="entry name" value="URIDINE KINASE"/>
    <property type="match status" value="1"/>
</dbReference>
<gene>
    <name evidence="2" type="ORF">FYJ75_04400</name>
</gene>
<dbReference type="Gene3D" id="3.40.50.300">
    <property type="entry name" value="P-loop containing nucleotide triphosphate hydrolases"/>
    <property type="match status" value="1"/>
</dbReference>
<sequence length="562" mass="63873">MQEFDITVNTVGDHPKQIEKLHVPEGTTFLKIAMDMQEKYKELYPDVIMLVLYNGKLRELNKKVNEDGSVAFVSVRDRDGKRTYRRSVTIMMQKAVDNLWGKDNVRVRVYYSLGNGYYCELKGTKCTQDKIKALDEEMVRLVQQDIPITKKSTKTDKAEEMFRDFGMKDKERLLHYRRSSRVNIYDLDGMKDYYYGFMAPSTGCLSAFKLEPYEEGFVLMFPDSISGDVEPLVTSNKLFHTLKESRQWSRMLGFGTIGALNDAIASGKGEDIILTQEALMEDRIGALASLIAENRDKKFIMIAGPSSSGKTTFSHRLSIQLSAKGLIPHPVGLDDYYLNRVDTPKDASGKYDFECLEALDIEQFNRDMTALLAGEAVSMPTYNFKTGMREYRGNTLKLGPEDVLVIEGIHGLNDKLSYSLPAESKFRIYISALTQLDIDEHNPLPTTDARLIRRIVRDARTRGISAQSTIAMWDSVRSGEEKYIFPFQEGADVMFNSALVYELAVLKTYAEPLLFAIPRDCPEYLEAKRLLKFLDYFIPLPTEGIAQNSLIREFIGGSCFQV</sequence>
<keyword evidence="3" id="KW-1185">Reference proteome</keyword>
<dbReference type="Gene3D" id="3.30.980.10">
    <property type="entry name" value="Threonyl-trna Synthetase, Chain A, domain 2"/>
    <property type="match status" value="1"/>
</dbReference>
<dbReference type="AlphaFoldDB" id="A0A6L5YPQ6"/>
<name>A0A6L5YPQ6_9FIRM</name>
<keyword evidence="2" id="KW-0808">Transferase</keyword>
<organism evidence="2 3">
    <name type="scientific">Roseburia porci</name>
    <dbReference type="NCBI Taxonomy" id="2605790"/>
    <lineage>
        <taxon>Bacteria</taxon>
        <taxon>Bacillati</taxon>
        <taxon>Bacillota</taxon>
        <taxon>Clostridia</taxon>
        <taxon>Lachnospirales</taxon>
        <taxon>Lachnospiraceae</taxon>
        <taxon>Roseburia</taxon>
    </lineage>
</organism>
<accession>A0A6L5YPQ6</accession>
<dbReference type="SMART" id="SM00382">
    <property type="entry name" value="AAA"/>
    <property type="match status" value="1"/>
</dbReference>
<dbReference type="InterPro" id="IPR027417">
    <property type="entry name" value="P-loop_NTPase"/>
</dbReference>
<protein>
    <submittedName>
        <fullName evidence="2">Nucleoside kinase</fullName>
    </submittedName>
</protein>
<dbReference type="InterPro" id="IPR003593">
    <property type="entry name" value="AAA+_ATPase"/>
</dbReference>
<reference evidence="2 3" key="1">
    <citation type="submission" date="2019-08" db="EMBL/GenBank/DDBJ databases">
        <title>In-depth cultivation of the pig gut microbiome towards novel bacterial diversity and tailored functional studies.</title>
        <authorList>
            <person name="Wylensek D."/>
            <person name="Hitch T.C.A."/>
            <person name="Clavel T."/>
        </authorList>
    </citation>
    <scope>NUCLEOTIDE SEQUENCE [LARGE SCALE GENOMIC DNA]</scope>
    <source>
        <strain evidence="2 3">MUC/MUC-530-WT-4D</strain>
    </source>
</reference>
<dbReference type="GO" id="GO:0016301">
    <property type="term" value="F:kinase activity"/>
    <property type="evidence" value="ECO:0007669"/>
    <property type="project" value="UniProtKB-KW"/>
</dbReference>
<keyword evidence="2" id="KW-0418">Kinase</keyword>
<evidence type="ECO:0000313" key="2">
    <source>
        <dbReference type="EMBL" id="MST74278.1"/>
    </source>
</evidence>
<evidence type="ECO:0000313" key="3">
    <source>
        <dbReference type="Proteomes" id="UP000474024"/>
    </source>
</evidence>
<dbReference type="InterPro" id="IPR006083">
    <property type="entry name" value="PRK/URK"/>
</dbReference>
<feature type="domain" description="AAA+ ATPase" evidence="1">
    <location>
        <begin position="296"/>
        <end position="457"/>
    </location>
</feature>
<dbReference type="GO" id="GO:0005524">
    <property type="term" value="F:ATP binding"/>
    <property type="evidence" value="ECO:0007669"/>
    <property type="project" value="InterPro"/>
</dbReference>
<evidence type="ECO:0000259" key="1">
    <source>
        <dbReference type="SMART" id="SM00382"/>
    </source>
</evidence>
<dbReference type="CDD" id="cd02028">
    <property type="entry name" value="UMPK_like"/>
    <property type="match status" value="1"/>
</dbReference>
<dbReference type="SUPFAM" id="SSF55186">
    <property type="entry name" value="ThrRS/AlaRS common domain"/>
    <property type="match status" value="1"/>
</dbReference>
<comment type="caution">
    <text evidence="2">The sequence shown here is derived from an EMBL/GenBank/DDBJ whole genome shotgun (WGS) entry which is preliminary data.</text>
</comment>
<dbReference type="EMBL" id="VUNI01000005">
    <property type="protein sequence ID" value="MST74278.1"/>
    <property type="molecule type" value="Genomic_DNA"/>
</dbReference>
<dbReference type="Pfam" id="PF00485">
    <property type="entry name" value="PRK"/>
    <property type="match status" value="1"/>
</dbReference>
<dbReference type="InterPro" id="IPR018163">
    <property type="entry name" value="Thr/Ala-tRNA-synth_IIc_edit"/>
</dbReference>
<proteinExistence type="predicted"/>